<feature type="domain" description="SSD" evidence="9">
    <location>
        <begin position="307"/>
        <end position="440"/>
    </location>
</feature>
<dbReference type="InterPro" id="IPR050545">
    <property type="entry name" value="Mycobact_MmpL"/>
</dbReference>
<feature type="transmembrane region" description="Helical" evidence="8">
    <location>
        <begin position="472"/>
        <end position="491"/>
    </location>
</feature>
<dbReference type="InterPro" id="IPR004869">
    <property type="entry name" value="MMPL_dom"/>
</dbReference>
<feature type="coiled-coil region" evidence="6">
    <location>
        <begin position="117"/>
        <end position="201"/>
    </location>
</feature>
<proteinExistence type="predicted"/>
<dbReference type="Proteomes" id="UP000476511">
    <property type="component" value="Unassembled WGS sequence"/>
</dbReference>
<comment type="caution">
    <text evidence="10">The sequence shown here is derived from an EMBL/GenBank/DDBJ whole genome shotgun (WGS) entry which is preliminary data.</text>
</comment>
<evidence type="ECO:0000256" key="6">
    <source>
        <dbReference type="SAM" id="Coils"/>
    </source>
</evidence>
<feature type="transmembrane region" description="Helical" evidence="8">
    <location>
        <begin position="754"/>
        <end position="775"/>
    </location>
</feature>
<keyword evidence="6" id="KW-0175">Coiled coil</keyword>
<feature type="transmembrane region" description="Helical" evidence="8">
    <location>
        <begin position="666"/>
        <end position="692"/>
    </location>
</feature>
<comment type="subcellular location">
    <subcellularLocation>
        <location evidence="1">Cell membrane</location>
        <topology evidence="1">Multi-pass membrane protein</topology>
    </subcellularLocation>
</comment>
<dbReference type="RefSeq" id="WP_154347256.1">
    <property type="nucleotide sequence ID" value="NZ_WKJD01000018.1"/>
</dbReference>
<sequence>MAELLYRLGRFSSRRSWTVITGWIVALALAAGAFLAFGGTLTTSMSIPGTETDRVNAQLADELDGLGGAAGTVVFQADGGSAFTDAQQEQIGEVLDDLAAIDRVDDVVNPFDAASDRADQEQQLADGVIQLDDAEQRIADGTAQLDAAEAQLDAGRARLDAAIAQAQADGTYAFAEEQFSAQQAELDQNRAQLDAQRAELDAGAAELPDRRAQLDAGQRLVDAASEIRTVSTDGATATGVVMFEDDLFTLPAETKAAVAETLDAADIDGVQVDYSSEIAASTDGLLGPGEIAGVVLALLVLIIMFRALLPAVLPIISSIVGVGVGVAGSLAFSGLIDMSSVTPVLGVMLGLAVGIDYALFIMNRHRSQVLAGMEIRESIALANGTSGNAVVFAGSTVLVALLALNITGIPFLGVMGTVGAACVLIAVLLAVSFTPAVLGLIGIRIVNRRARAQIGHEAHARPELTPMTTGRALLRAALAIVVLLVVAIPALSMRLGLPDGSSEATDSTQYRAYTAVADAFGAGQNGPLLVTAALPAGVAEDAVVATQADLAELLLQQEDVVAVAPVGVSDDRDFIAFQVVPVDGPSSVSTEQLVHDLRDLSPLSADAAGGIAGVDGDIDLGVAGQASGNIDISEKLAGVLPTYLALVVGLSLIILVLVFRSILVPLVATAGFVLSLFAAFGAMVAIFQWGWLGSVFGVHDPGPVLNFAPIIIMGVLFGLAMDYQLFLVSGMREAYVHGVPARTAVVAGLRNGRVVVTAAAIIMTAVFGGFVFSHLTMVRPLGFGLAIGVLFDAFIVRMLLIPAVMHLLGNSAWRLPKWLDRILPNVDVEGAALERSHPVHGSSATAGDAAGDAVAGAPAESAEDERQPVG</sequence>
<feature type="transmembrane region" description="Helical" evidence="8">
    <location>
        <begin position="312"/>
        <end position="335"/>
    </location>
</feature>
<feature type="transmembrane region" description="Helical" evidence="8">
    <location>
        <begin position="341"/>
        <end position="360"/>
    </location>
</feature>
<feature type="compositionally biased region" description="Low complexity" evidence="7">
    <location>
        <begin position="841"/>
        <end position="860"/>
    </location>
</feature>
<evidence type="ECO:0000256" key="1">
    <source>
        <dbReference type="ARBA" id="ARBA00004651"/>
    </source>
</evidence>
<evidence type="ECO:0000313" key="11">
    <source>
        <dbReference type="Proteomes" id="UP000476511"/>
    </source>
</evidence>
<name>A0A6L5R558_9MICO</name>
<keyword evidence="2" id="KW-1003">Cell membrane</keyword>
<keyword evidence="4 8" id="KW-1133">Transmembrane helix</keyword>
<feature type="transmembrane region" description="Helical" evidence="8">
    <location>
        <begin position="704"/>
        <end position="723"/>
    </location>
</feature>
<feature type="transmembrane region" description="Helical" evidence="8">
    <location>
        <begin position="418"/>
        <end position="443"/>
    </location>
</feature>
<evidence type="ECO:0000256" key="4">
    <source>
        <dbReference type="ARBA" id="ARBA00022989"/>
    </source>
</evidence>
<feature type="region of interest" description="Disordered" evidence="7">
    <location>
        <begin position="837"/>
        <end position="870"/>
    </location>
</feature>
<evidence type="ECO:0000256" key="7">
    <source>
        <dbReference type="SAM" id="MobiDB-lite"/>
    </source>
</evidence>
<dbReference type="PANTHER" id="PTHR33406:SF13">
    <property type="entry name" value="MEMBRANE PROTEIN YDFJ"/>
    <property type="match status" value="1"/>
</dbReference>
<evidence type="ECO:0000256" key="2">
    <source>
        <dbReference type="ARBA" id="ARBA00022475"/>
    </source>
</evidence>
<keyword evidence="3 8" id="KW-0812">Transmembrane</keyword>
<dbReference type="Gene3D" id="1.20.1640.10">
    <property type="entry name" value="Multidrug efflux transporter AcrB transmembrane domain"/>
    <property type="match status" value="2"/>
</dbReference>
<dbReference type="EMBL" id="WKJD01000018">
    <property type="protein sequence ID" value="MRX44714.1"/>
    <property type="molecule type" value="Genomic_DNA"/>
</dbReference>
<feature type="transmembrane region" description="Helical" evidence="8">
    <location>
        <begin position="781"/>
        <end position="808"/>
    </location>
</feature>
<dbReference type="InterPro" id="IPR000731">
    <property type="entry name" value="SSD"/>
</dbReference>
<feature type="transmembrane region" description="Helical" evidence="8">
    <location>
        <begin position="381"/>
        <end position="406"/>
    </location>
</feature>
<organism evidence="10 11">
    <name type="scientific">Agromyces kandeliae</name>
    <dbReference type="NCBI Taxonomy" id="2666141"/>
    <lineage>
        <taxon>Bacteria</taxon>
        <taxon>Bacillati</taxon>
        <taxon>Actinomycetota</taxon>
        <taxon>Actinomycetes</taxon>
        <taxon>Micrococcales</taxon>
        <taxon>Microbacteriaceae</taxon>
        <taxon>Agromyces</taxon>
    </lineage>
</organism>
<protein>
    <submittedName>
        <fullName evidence="10">MMPL family transporter</fullName>
    </submittedName>
</protein>
<evidence type="ECO:0000259" key="9">
    <source>
        <dbReference type="PROSITE" id="PS50156"/>
    </source>
</evidence>
<dbReference type="AlphaFoldDB" id="A0A6L5R558"/>
<dbReference type="PANTHER" id="PTHR33406">
    <property type="entry name" value="MEMBRANE PROTEIN MJ1562-RELATED"/>
    <property type="match status" value="1"/>
</dbReference>
<accession>A0A6L5R558</accession>
<feature type="transmembrane region" description="Helical" evidence="8">
    <location>
        <begin position="285"/>
        <end position="305"/>
    </location>
</feature>
<dbReference type="GO" id="GO:0005886">
    <property type="term" value="C:plasma membrane"/>
    <property type="evidence" value="ECO:0007669"/>
    <property type="project" value="UniProtKB-SubCell"/>
</dbReference>
<dbReference type="SUPFAM" id="SSF82866">
    <property type="entry name" value="Multidrug efflux transporter AcrB transmembrane domain"/>
    <property type="match status" value="2"/>
</dbReference>
<reference evidence="10 11" key="1">
    <citation type="submission" date="2019-11" db="EMBL/GenBank/DDBJ databases">
        <title>Agromyces kandeliae sp. nov., isolated from mangrove soil.</title>
        <authorList>
            <person name="Wang R."/>
        </authorList>
    </citation>
    <scope>NUCLEOTIDE SEQUENCE [LARGE SCALE GENOMIC DNA]</scope>
    <source>
        <strain evidence="10 11">Q22</strain>
    </source>
</reference>
<evidence type="ECO:0000256" key="3">
    <source>
        <dbReference type="ARBA" id="ARBA00022692"/>
    </source>
</evidence>
<evidence type="ECO:0000313" key="10">
    <source>
        <dbReference type="EMBL" id="MRX44714.1"/>
    </source>
</evidence>
<feature type="transmembrane region" description="Helical" evidence="8">
    <location>
        <begin position="640"/>
        <end position="659"/>
    </location>
</feature>
<dbReference type="PROSITE" id="PS50156">
    <property type="entry name" value="SSD"/>
    <property type="match status" value="1"/>
</dbReference>
<dbReference type="Pfam" id="PF03176">
    <property type="entry name" value="MMPL"/>
    <property type="match status" value="2"/>
</dbReference>
<keyword evidence="11" id="KW-1185">Reference proteome</keyword>
<keyword evidence="5 8" id="KW-0472">Membrane</keyword>
<evidence type="ECO:0000256" key="5">
    <source>
        <dbReference type="ARBA" id="ARBA00023136"/>
    </source>
</evidence>
<evidence type="ECO:0000256" key="8">
    <source>
        <dbReference type="SAM" id="Phobius"/>
    </source>
</evidence>
<gene>
    <name evidence="10" type="ORF">GJR97_13380</name>
</gene>